<proteinExistence type="predicted"/>
<accession>A0A9X2D4F4</accession>
<keyword evidence="1" id="KW-0732">Signal</keyword>
<dbReference type="RefSeq" id="WP_250826012.1">
    <property type="nucleotide sequence ID" value="NZ_JAMOIL010000001.1"/>
</dbReference>
<evidence type="ECO:0000256" key="1">
    <source>
        <dbReference type="SAM" id="SignalP"/>
    </source>
</evidence>
<sequence>MLFVPAPHLTALLLAQVALGVPATTSVPVPEEREVLERGCFITQAHWPSEVPPPTCTSSVH</sequence>
<comment type="caution">
    <text evidence="2">The sequence shown here is derived from an EMBL/GenBank/DDBJ whole genome shotgun (WGS) entry which is preliminary data.</text>
</comment>
<reference evidence="2" key="1">
    <citation type="submission" date="2022-05" db="EMBL/GenBank/DDBJ databases">
        <authorList>
            <person name="Tuo L."/>
        </authorList>
    </citation>
    <scope>NUCLEOTIDE SEQUENCE</scope>
    <source>
        <strain evidence="2">BSK12Z-4</strain>
    </source>
</reference>
<name>A0A9X2D4F4_9ACTN</name>
<gene>
    <name evidence="2" type="ORF">M8330_02290</name>
</gene>
<dbReference type="Proteomes" id="UP001139485">
    <property type="component" value="Unassembled WGS sequence"/>
</dbReference>
<feature type="signal peptide" evidence="1">
    <location>
        <begin position="1"/>
        <end position="20"/>
    </location>
</feature>
<keyword evidence="3" id="KW-1185">Reference proteome</keyword>
<protein>
    <submittedName>
        <fullName evidence="2">Uncharacterized protein</fullName>
    </submittedName>
</protein>
<dbReference type="EMBL" id="JAMOIL010000001">
    <property type="protein sequence ID" value="MCM0619123.1"/>
    <property type="molecule type" value="Genomic_DNA"/>
</dbReference>
<organism evidence="2 3">
    <name type="scientific">Nocardioides bruguierae</name>
    <dbReference type="NCBI Taxonomy" id="2945102"/>
    <lineage>
        <taxon>Bacteria</taxon>
        <taxon>Bacillati</taxon>
        <taxon>Actinomycetota</taxon>
        <taxon>Actinomycetes</taxon>
        <taxon>Propionibacteriales</taxon>
        <taxon>Nocardioidaceae</taxon>
        <taxon>Nocardioides</taxon>
    </lineage>
</organism>
<dbReference type="AlphaFoldDB" id="A0A9X2D4F4"/>
<evidence type="ECO:0000313" key="3">
    <source>
        <dbReference type="Proteomes" id="UP001139485"/>
    </source>
</evidence>
<evidence type="ECO:0000313" key="2">
    <source>
        <dbReference type="EMBL" id="MCM0619123.1"/>
    </source>
</evidence>
<feature type="chain" id="PRO_5040894998" evidence="1">
    <location>
        <begin position="21"/>
        <end position="61"/>
    </location>
</feature>